<feature type="transmembrane region" description="Helical" evidence="6">
    <location>
        <begin position="193"/>
        <end position="210"/>
    </location>
</feature>
<reference evidence="7 8" key="1">
    <citation type="journal article" date="2018" name="Nat. Biotechnol.">
        <title>A standardized bacterial taxonomy based on genome phylogeny substantially revises the tree of life.</title>
        <authorList>
            <person name="Parks D.H."/>
            <person name="Chuvochina M."/>
            <person name="Waite D.W."/>
            <person name="Rinke C."/>
            <person name="Skarshewski A."/>
            <person name="Chaumeil P.A."/>
            <person name="Hugenholtz P."/>
        </authorList>
    </citation>
    <scope>NUCLEOTIDE SEQUENCE [LARGE SCALE GENOMIC DNA]</scope>
    <source>
        <strain evidence="7">UBA9359</strain>
    </source>
</reference>
<gene>
    <name evidence="7" type="ORF">DGQ38_06765</name>
</gene>
<evidence type="ECO:0000256" key="1">
    <source>
        <dbReference type="ARBA" id="ARBA00004651"/>
    </source>
</evidence>
<accession>A0A3D5IXX0</accession>
<comment type="subcellular location">
    <subcellularLocation>
        <location evidence="1">Cell membrane</location>
        <topology evidence="1">Multi-pass membrane protein</topology>
    </subcellularLocation>
</comment>
<dbReference type="PANTHER" id="PTHR30086">
    <property type="entry name" value="ARGININE EXPORTER PROTEIN ARGO"/>
    <property type="match status" value="1"/>
</dbReference>
<feature type="transmembrane region" description="Helical" evidence="6">
    <location>
        <begin position="6"/>
        <end position="27"/>
    </location>
</feature>
<evidence type="ECO:0000313" key="8">
    <source>
        <dbReference type="Proteomes" id="UP000264330"/>
    </source>
</evidence>
<evidence type="ECO:0000256" key="3">
    <source>
        <dbReference type="ARBA" id="ARBA00022692"/>
    </source>
</evidence>
<keyword evidence="5 6" id="KW-0472">Membrane</keyword>
<evidence type="ECO:0000313" key="7">
    <source>
        <dbReference type="EMBL" id="HCV80735.1"/>
    </source>
</evidence>
<name>A0A3D5IXX0_9FLAO</name>
<evidence type="ECO:0000256" key="4">
    <source>
        <dbReference type="ARBA" id="ARBA00022989"/>
    </source>
</evidence>
<feature type="transmembrane region" description="Helical" evidence="6">
    <location>
        <begin position="72"/>
        <end position="92"/>
    </location>
</feature>
<dbReference type="GO" id="GO:0005886">
    <property type="term" value="C:plasma membrane"/>
    <property type="evidence" value="ECO:0007669"/>
    <property type="project" value="UniProtKB-SubCell"/>
</dbReference>
<dbReference type="PANTHER" id="PTHR30086:SF20">
    <property type="entry name" value="ARGININE EXPORTER PROTEIN ARGO-RELATED"/>
    <property type="match status" value="1"/>
</dbReference>
<evidence type="ECO:0000256" key="2">
    <source>
        <dbReference type="ARBA" id="ARBA00022475"/>
    </source>
</evidence>
<dbReference type="RefSeq" id="WP_013069535.1">
    <property type="nucleotide sequence ID" value="NZ_CAJXAW010000003.1"/>
</dbReference>
<evidence type="ECO:0000256" key="6">
    <source>
        <dbReference type="SAM" id="Phobius"/>
    </source>
</evidence>
<comment type="caution">
    <text evidence="7">The sequence shown here is derived from an EMBL/GenBank/DDBJ whole genome shotgun (WGS) entry which is preliminary data.</text>
</comment>
<dbReference type="Proteomes" id="UP000264330">
    <property type="component" value="Unassembled WGS sequence"/>
</dbReference>
<dbReference type="AlphaFoldDB" id="A0A3D5IXX0"/>
<feature type="transmembrane region" description="Helical" evidence="6">
    <location>
        <begin position="39"/>
        <end position="60"/>
    </location>
</feature>
<proteinExistence type="predicted"/>
<feature type="transmembrane region" description="Helical" evidence="6">
    <location>
        <begin position="113"/>
        <end position="140"/>
    </location>
</feature>
<dbReference type="OMA" id="FMIGPVF"/>
<dbReference type="EMBL" id="DPMF01000158">
    <property type="protein sequence ID" value="HCV80735.1"/>
    <property type="molecule type" value="Genomic_DNA"/>
</dbReference>
<dbReference type="Pfam" id="PF01810">
    <property type="entry name" value="LysE"/>
    <property type="match status" value="1"/>
</dbReference>
<protein>
    <submittedName>
        <fullName evidence="7">Lysine transporter LysE</fullName>
    </submittedName>
</protein>
<keyword evidence="3 6" id="KW-0812">Transmembrane</keyword>
<keyword evidence="4 6" id="KW-1133">Transmembrane helix</keyword>
<organism evidence="7 8">
    <name type="scientific">Zunongwangia profunda</name>
    <dbReference type="NCBI Taxonomy" id="398743"/>
    <lineage>
        <taxon>Bacteria</taxon>
        <taxon>Pseudomonadati</taxon>
        <taxon>Bacteroidota</taxon>
        <taxon>Flavobacteriia</taxon>
        <taxon>Flavobacteriales</taxon>
        <taxon>Flavobacteriaceae</taxon>
        <taxon>Zunongwangia</taxon>
    </lineage>
</organism>
<dbReference type="GO" id="GO:0015171">
    <property type="term" value="F:amino acid transmembrane transporter activity"/>
    <property type="evidence" value="ECO:0007669"/>
    <property type="project" value="TreeGrafter"/>
</dbReference>
<keyword evidence="2" id="KW-1003">Cell membrane</keyword>
<feature type="transmembrane region" description="Helical" evidence="6">
    <location>
        <begin position="152"/>
        <end position="173"/>
    </location>
</feature>
<sequence>MLHDILAAMPLGLFLAFMLGPVFFVLLETAAIKGFRAAISFDLGVIIADTVFLFIAYLSTTKLLERIKDDPALFIFGGVILTTYGIMTFIQTKKALPQEEESPDIRKLGKSDYLGLALKGFLLNFINVGVLGFWLGLIIVFGPRLEMDGNRILVFFSTVLITYLIVDIFKILLAKKLNRKLTPGRIYIMKKGISVMLVVFGIVLISQGAFPGEVNEIREQIDNITPGEGIGFFE</sequence>
<evidence type="ECO:0000256" key="5">
    <source>
        <dbReference type="ARBA" id="ARBA00023136"/>
    </source>
</evidence>
<dbReference type="InterPro" id="IPR001123">
    <property type="entry name" value="LeuE-type"/>
</dbReference>